<comment type="caution">
    <text evidence="3">The sequence shown here is derived from an EMBL/GenBank/DDBJ whole genome shotgun (WGS) entry which is preliminary data.</text>
</comment>
<feature type="chain" id="PRO_5042255304" evidence="2">
    <location>
        <begin position="29"/>
        <end position="420"/>
    </location>
</feature>
<proteinExistence type="predicted"/>
<sequence>MAQPSITMRLTTLCFITILYVDLTAVSAYTPHFRPHHLRSQDMTGIWKLTHQSSLLPNVKSDDNTSEEEILLSLNEDGTFDRYETSSELQDQDLHMTLGRGGSWEYRDNKLFLAPQRPEDADPSKVHDTLLAGELNIKVSDSLVLEDKVELEEGNADGEVKKEDNNNAEIDVHLSIAQGNISVGKFMYPRKHKAFFDDPMLFKKSSVGSFSASQVLGNLNARLKSEREEKKPVAKYHKKDFHGRKFYLTANPHPVDPAYAEQDKRYDETKVLHHMQFHTIDFHKNNTFSVIGTEKILRGRFGLAGEKRDRLWFQVSLFGTGRSAPGSVYSEGRLLTHEDRRGYVGKVEEFQKNNSTRYFITEGLYYYGTDLQRALRPDSGGVFSLQEIDDEAKEEEEDYGETDSEDCADENAWDEEDAFQ</sequence>
<evidence type="ECO:0000313" key="4">
    <source>
        <dbReference type="Proteomes" id="UP001295423"/>
    </source>
</evidence>
<feature type="region of interest" description="Disordered" evidence="1">
    <location>
        <begin position="384"/>
        <end position="420"/>
    </location>
</feature>
<feature type="compositionally biased region" description="Acidic residues" evidence="1">
    <location>
        <begin position="387"/>
        <end position="420"/>
    </location>
</feature>
<evidence type="ECO:0000256" key="2">
    <source>
        <dbReference type="SAM" id="SignalP"/>
    </source>
</evidence>
<keyword evidence="2" id="KW-0732">Signal</keyword>
<dbReference type="AlphaFoldDB" id="A0AAD2CS14"/>
<reference evidence="3" key="1">
    <citation type="submission" date="2023-08" db="EMBL/GenBank/DDBJ databases">
        <authorList>
            <person name="Audoor S."/>
            <person name="Bilcke G."/>
        </authorList>
    </citation>
    <scope>NUCLEOTIDE SEQUENCE</scope>
</reference>
<evidence type="ECO:0000313" key="3">
    <source>
        <dbReference type="EMBL" id="CAJ1942758.1"/>
    </source>
</evidence>
<dbReference type="Proteomes" id="UP001295423">
    <property type="component" value="Unassembled WGS sequence"/>
</dbReference>
<protein>
    <submittedName>
        <fullName evidence="3">Uncharacterized protein</fullName>
    </submittedName>
</protein>
<name>A0AAD2CS14_9STRA</name>
<gene>
    <name evidence="3" type="ORF">CYCCA115_LOCUS8107</name>
</gene>
<evidence type="ECO:0000256" key="1">
    <source>
        <dbReference type="SAM" id="MobiDB-lite"/>
    </source>
</evidence>
<keyword evidence="4" id="KW-1185">Reference proteome</keyword>
<feature type="signal peptide" evidence="2">
    <location>
        <begin position="1"/>
        <end position="28"/>
    </location>
</feature>
<accession>A0AAD2CS14</accession>
<dbReference type="EMBL" id="CAKOGP040001112">
    <property type="protein sequence ID" value="CAJ1942758.1"/>
    <property type="molecule type" value="Genomic_DNA"/>
</dbReference>
<organism evidence="3 4">
    <name type="scientific">Cylindrotheca closterium</name>
    <dbReference type="NCBI Taxonomy" id="2856"/>
    <lineage>
        <taxon>Eukaryota</taxon>
        <taxon>Sar</taxon>
        <taxon>Stramenopiles</taxon>
        <taxon>Ochrophyta</taxon>
        <taxon>Bacillariophyta</taxon>
        <taxon>Bacillariophyceae</taxon>
        <taxon>Bacillariophycidae</taxon>
        <taxon>Bacillariales</taxon>
        <taxon>Bacillariaceae</taxon>
        <taxon>Cylindrotheca</taxon>
    </lineage>
</organism>